<keyword evidence="1" id="KW-0862">Zinc</keyword>
<protein>
    <recommendedName>
        <fullName evidence="2">CCHC-type domain-containing protein</fullName>
    </recommendedName>
</protein>
<gene>
    <name evidence="3" type="ORF">EJD97_024244</name>
</gene>
<evidence type="ECO:0000256" key="1">
    <source>
        <dbReference type="PROSITE-ProRule" id="PRU00047"/>
    </source>
</evidence>
<organism evidence="3">
    <name type="scientific">Solanum chilense</name>
    <name type="common">Tomato</name>
    <name type="synonym">Lycopersicon chilense</name>
    <dbReference type="NCBI Taxonomy" id="4083"/>
    <lineage>
        <taxon>Eukaryota</taxon>
        <taxon>Viridiplantae</taxon>
        <taxon>Streptophyta</taxon>
        <taxon>Embryophyta</taxon>
        <taxon>Tracheophyta</taxon>
        <taxon>Spermatophyta</taxon>
        <taxon>Magnoliopsida</taxon>
        <taxon>eudicotyledons</taxon>
        <taxon>Gunneridae</taxon>
        <taxon>Pentapetalae</taxon>
        <taxon>asterids</taxon>
        <taxon>lamiids</taxon>
        <taxon>Solanales</taxon>
        <taxon>Solanaceae</taxon>
        <taxon>Solanoideae</taxon>
        <taxon>Solaneae</taxon>
        <taxon>Solanum</taxon>
        <taxon>Solanum subgen. Lycopersicon</taxon>
    </lineage>
</organism>
<dbReference type="AlphaFoldDB" id="A0A6N2C582"/>
<dbReference type="InterPro" id="IPR001878">
    <property type="entry name" value="Znf_CCHC"/>
</dbReference>
<feature type="domain" description="CCHC-type" evidence="2">
    <location>
        <begin position="135"/>
        <end position="149"/>
    </location>
</feature>
<reference evidence="3" key="1">
    <citation type="submission" date="2019-05" db="EMBL/GenBank/DDBJ databases">
        <title>The de novo reference genome and transcriptome assemblies of the wild tomato species Solanum chilense.</title>
        <authorList>
            <person name="Stam R."/>
            <person name="Nosenko T."/>
            <person name="Hoerger A.C."/>
            <person name="Stephan W."/>
            <person name="Seidel M.A."/>
            <person name="Kuhn J.M.M."/>
            <person name="Haberer G."/>
            <person name="Tellier A."/>
        </authorList>
    </citation>
    <scope>NUCLEOTIDE SEQUENCE</scope>
    <source>
        <tissue evidence="3">Mature leaves</tissue>
    </source>
</reference>
<keyword evidence="1" id="KW-0863">Zinc-finger</keyword>
<keyword evidence="1" id="KW-0479">Metal-binding</keyword>
<dbReference type="SMART" id="SM00343">
    <property type="entry name" value="ZnF_C2HC"/>
    <property type="match status" value="1"/>
</dbReference>
<evidence type="ECO:0000259" key="2">
    <source>
        <dbReference type="PROSITE" id="PS50158"/>
    </source>
</evidence>
<evidence type="ECO:0000313" key="3">
    <source>
        <dbReference type="EMBL" id="TMX01579.1"/>
    </source>
</evidence>
<dbReference type="GO" id="GO:0008270">
    <property type="term" value="F:zinc ion binding"/>
    <property type="evidence" value="ECO:0007669"/>
    <property type="project" value="UniProtKB-KW"/>
</dbReference>
<dbReference type="EMBL" id="RXGB01000824">
    <property type="protein sequence ID" value="TMX01579.1"/>
    <property type="molecule type" value="Genomic_DNA"/>
</dbReference>
<name>A0A6N2C582_SOLCI</name>
<dbReference type="InterPro" id="IPR036875">
    <property type="entry name" value="Znf_CCHC_sf"/>
</dbReference>
<dbReference type="SUPFAM" id="SSF57756">
    <property type="entry name" value="Retrovirus zinc finger-like domains"/>
    <property type="match status" value="1"/>
</dbReference>
<dbReference type="PROSITE" id="PS50158">
    <property type="entry name" value="ZF_CCHC"/>
    <property type="match status" value="1"/>
</dbReference>
<proteinExistence type="predicted"/>
<comment type="caution">
    <text evidence="3">The sequence shown here is derived from an EMBL/GenBank/DDBJ whole genome shotgun (WGS) entry which is preliminary data.</text>
</comment>
<sequence>MTTRRMGARRVEEERVNEEIPSQVEQVLQDGQDLQGVQVSQGEQVSIEGQGYEFWVNALESTMTSRRRDFVRMNPPLFLGSKMEENPQEFLDGVYKDSAPKVKIEDGSGSRGVKPTFLTCGKKHFRKYLASTGGCFGCGKDGHNVRDCPTIAYRGIEAKQARSSVLEGNGSRKNHFYALRAK</sequence>
<dbReference type="Gene3D" id="4.10.60.10">
    <property type="entry name" value="Zinc finger, CCHC-type"/>
    <property type="match status" value="1"/>
</dbReference>
<accession>A0A6N2C582</accession>
<dbReference type="GO" id="GO:0003676">
    <property type="term" value="F:nucleic acid binding"/>
    <property type="evidence" value="ECO:0007669"/>
    <property type="project" value="InterPro"/>
</dbReference>